<keyword evidence="6" id="KW-1185">Reference proteome</keyword>
<accession>C8X6R8</accession>
<feature type="chain" id="PRO_5039558682" evidence="3">
    <location>
        <begin position="26"/>
        <end position="337"/>
    </location>
</feature>
<evidence type="ECO:0000256" key="3">
    <source>
        <dbReference type="SAM" id="SignalP"/>
    </source>
</evidence>
<reference evidence="5 6" key="2">
    <citation type="journal article" date="2010" name="Stand. Genomic Sci.">
        <title>Complete genome sequence of Nakamurella multipartita type strain (Y-104).</title>
        <authorList>
            <person name="Tice H."/>
            <person name="Mayilraj S."/>
            <person name="Sims D."/>
            <person name="Lapidus A."/>
            <person name="Nolan M."/>
            <person name="Lucas S."/>
            <person name="Glavina Del Rio T."/>
            <person name="Copeland A."/>
            <person name="Cheng J.F."/>
            <person name="Meincke L."/>
            <person name="Bruce D."/>
            <person name="Goodwin L."/>
            <person name="Pitluck S."/>
            <person name="Ivanova N."/>
            <person name="Mavromatis K."/>
            <person name="Ovchinnikova G."/>
            <person name="Pati A."/>
            <person name="Chen A."/>
            <person name="Palaniappan K."/>
            <person name="Land M."/>
            <person name="Hauser L."/>
            <person name="Chang Y.J."/>
            <person name="Jeffries C.D."/>
            <person name="Detter J.C."/>
            <person name="Brettin T."/>
            <person name="Rohde M."/>
            <person name="Goker M."/>
            <person name="Bristow J."/>
            <person name="Eisen J.A."/>
            <person name="Markowitz V."/>
            <person name="Hugenholtz P."/>
            <person name="Kyrpides N.C."/>
            <person name="Klenk H.P."/>
            <person name="Chen F."/>
        </authorList>
    </citation>
    <scope>NUCLEOTIDE SEQUENCE [LARGE SCALE GENOMIC DNA]</scope>
    <source>
        <strain evidence="6">ATCC 700099 / DSM 44233 / CIP 104796 / JCM 9543 / NBRC 105858 / Y-104</strain>
    </source>
</reference>
<comment type="similarity">
    <text evidence="2">Belongs to the bacterial solute-binding protein 2 family.</text>
</comment>
<evidence type="ECO:0000256" key="2">
    <source>
        <dbReference type="ARBA" id="ARBA00007639"/>
    </source>
</evidence>
<evidence type="ECO:0000256" key="1">
    <source>
        <dbReference type="ARBA" id="ARBA00004196"/>
    </source>
</evidence>
<evidence type="ECO:0000313" key="5">
    <source>
        <dbReference type="EMBL" id="ACV80816.1"/>
    </source>
</evidence>
<dbReference type="PROSITE" id="PS51257">
    <property type="entry name" value="PROKAR_LIPOPROTEIN"/>
    <property type="match status" value="1"/>
</dbReference>
<feature type="domain" description="Periplasmic binding protein" evidence="4">
    <location>
        <begin position="64"/>
        <end position="303"/>
    </location>
</feature>
<dbReference type="RefSeq" id="WP_015749631.1">
    <property type="nucleotide sequence ID" value="NC_013235.1"/>
</dbReference>
<dbReference type="KEGG" id="nml:Namu_4537"/>
<dbReference type="InParanoid" id="C8X6R8"/>
<protein>
    <submittedName>
        <fullName evidence="5">Sugar ABC transporter</fullName>
    </submittedName>
</protein>
<dbReference type="GO" id="GO:0030246">
    <property type="term" value="F:carbohydrate binding"/>
    <property type="evidence" value="ECO:0007669"/>
    <property type="project" value="TreeGrafter"/>
</dbReference>
<dbReference type="InterPro" id="IPR028082">
    <property type="entry name" value="Peripla_BP_I"/>
</dbReference>
<dbReference type="InterPro" id="IPR050555">
    <property type="entry name" value="Bact_Solute-Bind_Prot2"/>
</dbReference>
<evidence type="ECO:0000259" key="4">
    <source>
        <dbReference type="Pfam" id="PF13407"/>
    </source>
</evidence>
<dbReference type="eggNOG" id="COG1879">
    <property type="taxonomic scope" value="Bacteria"/>
</dbReference>
<dbReference type="SUPFAM" id="SSF53822">
    <property type="entry name" value="Periplasmic binding protein-like I"/>
    <property type="match status" value="1"/>
</dbReference>
<name>C8X6R8_NAKMY</name>
<sequence precursor="true">MTIRNKAVGLTAVAAVGLLALTACSATGGKRAADAAAASAAAAAGGGAVADTPRLTISMVTHQAPGDSFWDKVQAGAKVAAAKDNVDLKYSADPTAPGQATLVQNAVDSKVDGIATTFVNPAAMEGAMASATNAGIPVVGLNAGIDQYKQLGAIMYFGSDETVAGEAVGKRIADSGAKHPLCVIQEQGSVSLEARCAGVKANAPGTENIQVDGTDIPSVTSTIGAKLQQDPSIDYVVALGASYALAAQQSISDAGSSAKLVTFDLNADVAKQIQDGKIEFSVDQQPWLQGYMAVDSLWFYLTNRNDLGGGLPVLTGPSFVDSSNIADIMTYVANNTR</sequence>
<dbReference type="PANTHER" id="PTHR30036">
    <property type="entry name" value="D-XYLOSE-BINDING PERIPLASMIC PROTEIN"/>
    <property type="match status" value="1"/>
</dbReference>
<dbReference type="GO" id="GO:0030288">
    <property type="term" value="C:outer membrane-bounded periplasmic space"/>
    <property type="evidence" value="ECO:0007669"/>
    <property type="project" value="TreeGrafter"/>
</dbReference>
<evidence type="ECO:0000313" key="6">
    <source>
        <dbReference type="Proteomes" id="UP000002218"/>
    </source>
</evidence>
<gene>
    <name evidence="5" type="ordered locus">Namu_4537</name>
</gene>
<organism evidence="5 6">
    <name type="scientific">Nakamurella multipartita (strain ATCC 700099 / DSM 44233 / CIP 104796 / JCM 9543 / NBRC 105858 / Y-104)</name>
    <name type="common">Microsphaera multipartita</name>
    <dbReference type="NCBI Taxonomy" id="479431"/>
    <lineage>
        <taxon>Bacteria</taxon>
        <taxon>Bacillati</taxon>
        <taxon>Actinomycetota</taxon>
        <taxon>Actinomycetes</taxon>
        <taxon>Nakamurellales</taxon>
        <taxon>Nakamurellaceae</taxon>
        <taxon>Nakamurella</taxon>
    </lineage>
</organism>
<dbReference type="Gene3D" id="3.40.50.2300">
    <property type="match status" value="2"/>
</dbReference>
<comment type="subcellular location">
    <subcellularLocation>
        <location evidence="1">Cell envelope</location>
    </subcellularLocation>
</comment>
<dbReference type="STRING" id="479431.Namu_4537"/>
<dbReference type="Pfam" id="PF13407">
    <property type="entry name" value="Peripla_BP_4"/>
    <property type="match status" value="1"/>
</dbReference>
<dbReference type="OrthoDB" id="257716at2"/>
<dbReference type="InterPro" id="IPR025997">
    <property type="entry name" value="SBP_2_dom"/>
</dbReference>
<keyword evidence="3" id="KW-0732">Signal</keyword>
<dbReference type="Proteomes" id="UP000002218">
    <property type="component" value="Chromosome"/>
</dbReference>
<dbReference type="HOGENOM" id="CLU_037628_3_5_11"/>
<proteinExistence type="inferred from homology"/>
<feature type="signal peptide" evidence="3">
    <location>
        <begin position="1"/>
        <end position="25"/>
    </location>
</feature>
<reference evidence="6" key="1">
    <citation type="submission" date="2009-09" db="EMBL/GenBank/DDBJ databases">
        <title>The complete genome of Nakamurella multipartita DSM 44233.</title>
        <authorList>
            <consortium name="US DOE Joint Genome Institute (JGI-PGF)"/>
            <person name="Lucas S."/>
            <person name="Copeland A."/>
            <person name="Lapidus A."/>
            <person name="Glavina del Rio T."/>
            <person name="Dalin E."/>
            <person name="Tice H."/>
            <person name="Bruce D."/>
            <person name="Goodwin L."/>
            <person name="Pitluck S."/>
            <person name="Kyrpides N."/>
            <person name="Mavromatis K."/>
            <person name="Ivanova N."/>
            <person name="Ovchinnikova G."/>
            <person name="Sims D."/>
            <person name="Meincke L."/>
            <person name="Brettin T."/>
            <person name="Detter J.C."/>
            <person name="Han C."/>
            <person name="Larimer F."/>
            <person name="Land M."/>
            <person name="Hauser L."/>
            <person name="Markowitz V."/>
            <person name="Cheng J.-F."/>
            <person name="Hugenholtz P."/>
            <person name="Woyke T."/>
            <person name="Wu D."/>
            <person name="Klenk H.-P."/>
            <person name="Eisen J.A."/>
        </authorList>
    </citation>
    <scope>NUCLEOTIDE SEQUENCE [LARGE SCALE GENOMIC DNA]</scope>
    <source>
        <strain evidence="6">ATCC 700099 / DSM 44233 / CIP 104796 / JCM 9543 / NBRC 105858 / Y-104</strain>
    </source>
</reference>
<dbReference type="PANTHER" id="PTHR30036:SF7">
    <property type="entry name" value="ABC TRANSPORTER PERIPLASMIC-BINDING PROTEIN YPHF"/>
    <property type="match status" value="1"/>
</dbReference>
<dbReference type="EMBL" id="CP001737">
    <property type="protein sequence ID" value="ACV80816.1"/>
    <property type="molecule type" value="Genomic_DNA"/>
</dbReference>
<dbReference type="AlphaFoldDB" id="C8X6R8"/>